<evidence type="ECO:0000313" key="7">
    <source>
        <dbReference type="Proteomes" id="UP001273589"/>
    </source>
</evidence>
<dbReference type="PANTHER" id="PTHR30126:SF39">
    <property type="entry name" value="HTH-TYPE TRANSCRIPTIONAL REGULATOR CYSL"/>
    <property type="match status" value="1"/>
</dbReference>
<dbReference type="GO" id="GO:0000976">
    <property type="term" value="F:transcription cis-regulatory region binding"/>
    <property type="evidence" value="ECO:0007669"/>
    <property type="project" value="TreeGrafter"/>
</dbReference>
<dbReference type="SUPFAM" id="SSF53850">
    <property type="entry name" value="Periplasmic binding protein-like II"/>
    <property type="match status" value="1"/>
</dbReference>
<dbReference type="GO" id="GO:0003700">
    <property type="term" value="F:DNA-binding transcription factor activity"/>
    <property type="evidence" value="ECO:0007669"/>
    <property type="project" value="InterPro"/>
</dbReference>
<name>A0AAJ2PJA4_9ACTN</name>
<organism evidence="6 7">
    <name type="scientific">Streptomyces europaeiscabiei</name>
    <dbReference type="NCBI Taxonomy" id="146819"/>
    <lineage>
        <taxon>Bacteria</taxon>
        <taxon>Bacillati</taxon>
        <taxon>Actinomycetota</taxon>
        <taxon>Actinomycetes</taxon>
        <taxon>Kitasatosporales</taxon>
        <taxon>Streptomycetaceae</taxon>
        <taxon>Streptomyces</taxon>
    </lineage>
</organism>
<dbReference type="InterPro" id="IPR005119">
    <property type="entry name" value="LysR_subst-bd"/>
</dbReference>
<evidence type="ECO:0000256" key="2">
    <source>
        <dbReference type="ARBA" id="ARBA00023015"/>
    </source>
</evidence>
<accession>A0AAJ2PJA4</accession>
<reference evidence="6" key="1">
    <citation type="journal article" date="2023" name="Microb. Genom.">
        <title>Mesoterricola silvestris gen. nov., sp. nov., Mesoterricola sediminis sp. nov., Geothrix oryzae sp. nov., Geothrix edaphica sp. nov., Geothrix rubra sp. nov., and Geothrix limicola sp. nov., six novel members of Acidobacteriota isolated from soils.</title>
        <authorList>
            <person name="Weisberg A.J."/>
            <person name="Pearce E."/>
            <person name="Kramer C.G."/>
            <person name="Chang J.H."/>
            <person name="Clarke C.R."/>
        </authorList>
    </citation>
    <scope>NUCLEOTIDE SEQUENCE</scope>
    <source>
        <strain evidence="6">ND06-05F</strain>
    </source>
</reference>
<dbReference type="Gene3D" id="1.10.10.10">
    <property type="entry name" value="Winged helix-like DNA-binding domain superfamily/Winged helix DNA-binding domain"/>
    <property type="match status" value="1"/>
</dbReference>
<proteinExistence type="inferred from homology"/>
<dbReference type="Pfam" id="PF00126">
    <property type="entry name" value="HTH_1"/>
    <property type="match status" value="1"/>
</dbReference>
<dbReference type="Proteomes" id="UP001273589">
    <property type="component" value="Unassembled WGS sequence"/>
</dbReference>
<dbReference type="InterPro" id="IPR000847">
    <property type="entry name" value="LysR_HTH_N"/>
</dbReference>
<dbReference type="InterPro" id="IPR036388">
    <property type="entry name" value="WH-like_DNA-bd_sf"/>
</dbReference>
<keyword evidence="2" id="KW-0805">Transcription regulation</keyword>
<comment type="similarity">
    <text evidence="1">Belongs to the LysR transcriptional regulatory family.</text>
</comment>
<evidence type="ECO:0000256" key="4">
    <source>
        <dbReference type="ARBA" id="ARBA00023163"/>
    </source>
</evidence>
<evidence type="ECO:0000256" key="1">
    <source>
        <dbReference type="ARBA" id="ARBA00009437"/>
    </source>
</evidence>
<dbReference type="InterPro" id="IPR036390">
    <property type="entry name" value="WH_DNA-bd_sf"/>
</dbReference>
<evidence type="ECO:0000256" key="3">
    <source>
        <dbReference type="ARBA" id="ARBA00023125"/>
    </source>
</evidence>
<dbReference type="EMBL" id="JARAWN010000002">
    <property type="protein sequence ID" value="MDX3128304.1"/>
    <property type="molecule type" value="Genomic_DNA"/>
</dbReference>
<keyword evidence="3" id="KW-0238">DNA-binding</keyword>
<sequence length="316" mass="34064">MKSQPDLKLLSTFMAVVDRGSMAEAAAALGYVPSAVSQHIAALERDMGIELVIRRPGSRLILTAAGRSLAQATETLFDATARFQDAANGISNREIAELRVGAYPSAMSHLLPAILSALKPRGRGPRIRLIIVETDKGLPKVRSGDLDLLIAYRYLPEDPPADSGEWTITSLGREPLVLVTGTRPGRRPLELAECLEMEWTSGHAHSPDRRLLHRWAGELGISPDVTLETEDLHSMLAMIRAGLAVGLIPATLIGGESDRSGAERVVLPPGATPLHREILAVSRPGTRPPIINELVTLLIEALESVQLCATTSREFP</sequence>
<protein>
    <submittedName>
        <fullName evidence="6">LysR family transcriptional regulator</fullName>
    </submittedName>
</protein>
<dbReference type="Gene3D" id="3.40.190.10">
    <property type="entry name" value="Periplasmic binding protein-like II"/>
    <property type="match status" value="2"/>
</dbReference>
<dbReference type="PROSITE" id="PS50931">
    <property type="entry name" value="HTH_LYSR"/>
    <property type="match status" value="1"/>
</dbReference>
<gene>
    <name evidence="6" type="ORF">PV367_00410</name>
</gene>
<dbReference type="AlphaFoldDB" id="A0AAJ2PJA4"/>
<feature type="domain" description="HTH lysR-type" evidence="5">
    <location>
        <begin position="5"/>
        <end position="63"/>
    </location>
</feature>
<dbReference type="RefSeq" id="WP_319688294.1">
    <property type="nucleotide sequence ID" value="NZ_JARAWN010000002.1"/>
</dbReference>
<dbReference type="SUPFAM" id="SSF46785">
    <property type="entry name" value="Winged helix' DNA-binding domain"/>
    <property type="match status" value="1"/>
</dbReference>
<dbReference type="PANTHER" id="PTHR30126">
    <property type="entry name" value="HTH-TYPE TRANSCRIPTIONAL REGULATOR"/>
    <property type="match status" value="1"/>
</dbReference>
<evidence type="ECO:0000259" key="5">
    <source>
        <dbReference type="PROSITE" id="PS50931"/>
    </source>
</evidence>
<evidence type="ECO:0000313" key="6">
    <source>
        <dbReference type="EMBL" id="MDX3128304.1"/>
    </source>
</evidence>
<keyword evidence="4" id="KW-0804">Transcription</keyword>
<dbReference type="Pfam" id="PF03466">
    <property type="entry name" value="LysR_substrate"/>
    <property type="match status" value="1"/>
</dbReference>
<comment type="caution">
    <text evidence="6">The sequence shown here is derived from an EMBL/GenBank/DDBJ whole genome shotgun (WGS) entry which is preliminary data.</text>
</comment>